<evidence type="ECO:0000256" key="1">
    <source>
        <dbReference type="ARBA" id="ARBA00022598"/>
    </source>
</evidence>
<dbReference type="Proteomes" id="UP001138709">
    <property type="component" value="Unassembled WGS sequence"/>
</dbReference>
<evidence type="ECO:0000313" key="8">
    <source>
        <dbReference type="EMBL" id="MBR0681089.1"/>
    </source>
</evidence>
<sequence length="460" mass="47796">MIGPVLIANRGEIACRIAATCRRLGIPTVAVHSDADATALHVAAADAAERIGPPRPLDSYLSIPAILDAARRSGARAVHPGYGFLSENADFAEACAAAGLVFIGPPAAAIRAMGGKAAAKEVARRAGVPALPGYDGADQSPERLAAEAARIGFPVMIKAVAGGGGRGMRRAASAEEFPAALAAAQREAAAFGNTAVLLEKLVASARHIEVQVFADAAGGVVHLGERDCSPQRRNQKLVEESPAPGMDGALRAELGRRATALARQVGYVGAGTVEFVADASQPLAAERIWFIEMNTRLQVEHPVTEMVTGLDLVEWQLRIAAGEALPLAQDQVALAGHAVEARLCAEDPARNFLPSPGRIAALRLAEPGPGLRVDAGVRAGDTLTPFYDPMIAKVIAHAPTRAEALERLATALESCAAEGVRLNAAFLARVLRSADMQAGGVDTRFLEDFRARDAAARSAA</sequence>
<evidence type="ECO:0000256" key="2">
    <source>
        <dbReference type="ARBA" id="ARBA00022741"/>
    </source>
</evidence>
<keyword evidence="2 5" id="KW-0547">Nucleotide-binding</keyword>
<comment type="caution">
    <text evidence="8">The sequence shown here is derived from an EMBL/GenBank/DDBJ whole genome shotgun (WGS) entry which is preliminary data.</text>
</comment>
<dbReference type="GO" id="GO:0046872">
    <property type="term" value="F:metal ion binding"/>
    <property type="evidence" value="ECO:0007669"/>
    <property type="project" value="InterPro"/>
</dbReference>
<dbReference type="Pfam" id="PF02786">
    <property type="entry name" value="CPSase_L_D2"/>
    <property type="match status" value="1"/>
</dbReference>
<dbReference type="PANTHER" id="PTHR18866">
    <property type="entry name" value="CARBOXYLASE:PYRUVATE/ACETYL-COA/PROPIONYL-COA CARBOXYLASE"/>
    <property type="match status" value="1"/>
</dbReference>
<keyword evidence="3 5" id="KW-0067">ATP-binding</keyword>
<evidence type="ECO:0000313" key="9">
    <source>
        <dbReference type="Proteomes" id="UP001138709"/>
    </source>
</evidence>
<dbReference type="Gene3D" id="3.30.470.20">
    <property type="entry name" value="ATP-grasp fold, B domain"/>
    <property type="match status" value="1"/>
</dbReference>
<dbReference type="FunFam" id="3.40.50.20:FF:000010">
    <property type="entry name" value="Propionyl-CoA carboxylase subunit alpha"/>
    <property type="match status" value="1"/>
</dbReference>
<feature type="domain" description="ATP-grasp" evidence="6">
    <location>
        <begin position="120"/>
        <end position="321"/>
    </location>
</feature>
<dbReference type="SUPFAM" id="SSF51246">
    <property type="entry name" value="Rudiment single hybrid motif"/>
    <property type="match status" value="1"/>
</dbReference>
<dbReference type="RefSeq" id="WP_211846620.1">
    <property type="nucleotide sequence ID" value="NZ_JAAEDL010000009.1"/>
</dbReference>
<keyword evidence="1" id="KW-0436">Ligase</keyword>
<gene>
    <name evidence="8" type="ORF">GXW74_11365</name>
</gene>
<dbReference type="InterPro" id="IPR011761">
    <property type="entry name" value="ATP-grasp"/>
</dbReference>
<dbReference type="InterPro" id="IPR005479">
    <property type="entry name" value="CPAse_ATP-bd"/>
</dbReference>
<accession>A0A9X9XBK3</accession>
<evidence type="ECO:0000259" key="6">
    <source>
        <dbReference type="PROSITE" id="PS50975"/>
    </source>
</evidence>
<dbReference type="SUPFAM" id="SSF56059">
    <property type="entry name" value="Glutathione synthetase ATP-binding domain-like"/>
    <property type="match status" value="1"/>
</dbReference>
<dbReference type="PROSITE" id="PS50975">
    <property type="entry name" value="ATP_GRASP"/>
    <property type="match status" value="1"/>
</dbReference>
<dbReference type="AlphaFoldDB" id="A0A9X9XBK3"/>
<reference evidence="8" key="2">
    <citation type="journal article" date="2021" name="Syst. Appl. Microbiol.">
        <title>Roseomonas hellenica sp. nov., isolated from roots of wild-growing Alkanna tinctoria.</title>
        <authorList>
            <person name="Rat A."/>
            <person name="Naranjo H.D."/>
            <person name="Lebbe L."/>
            <person name="Cnockaert M."/>
            <person name="Krigas N."/>
            <person name="Grigoriadou K."/>
            <person name="Maloupa E."/>
            <person name="Willems A."/>
        </authorList>
    </citation>
    <scope>NUCLEOTIDE SEQUENCE</scope>
    <source>
        <strain evidence="8">LMG 31228</strain>
    </source>
</reference>
<organism evidence="8 9">
    <name type="scientific">Neoroseomonas eburnea</name>
    <dbReference type="NCBI Taxonomy" id="1346889"/>
    <lineage>
        <taxon>Bacteria</taxon>
        <taxon>Pseudomonadati</taxon>
        <taxon>Pseudomonadota</taxon>
        <taxon>Alphaproteobacteria</taxon>
        <taxon>Acetobacterales</taxon>
        <taxon>Acetobacteraceae</taxon>
        <taxon>Neoroseomonas</taxon>
    </lineage>
</organism>
<dbReference type="GO" id="GO:0005524">
    <property type="term" value="F:ATP binding"/>
    <property type="evidence" value="ECO:0007669"/>
    <property type="project" value="UniProtKB-UniRule"/>
</dbReference>
<reference evidence="8" key="1">
    <citation type="submission" date="2020-01" db="EMBL/GenBank/DDBJ databases">
        <authorList>
            <person name="Rat A."/>
        </authorList>
    </citation>
    <scope>NUCLEOTIDE SEQUENCE</scope>
    <source>
        <strain evidence="8">LMG 31228</strain>
    </source>
</reference>
<dbReference type="EMBL" id="JAAEDL010000009">
    <property type="protein sequence ID" value="MBR0681089.1"/>
    <property type="molecule type" value="Genomic_DNA"/>
</dbReference>
<evidence type="ECO:0000259" key="7">
    <source>
        <dbReference type="PROSITE" id="PS50979"/>
    </source>
</evidence>
<dbReference type="FunFam" id="3.30.470.20:FF:000028">
    <property type="entry name" value="Methylcrotonoyl-CoA carboxylase subunit alpha, mitochondrial"/>
    <property type="match status" value="1"/>
</dbReference>
<keyword evidence="4" id="KW-0092">Biotin</keyword>
<name>A0A9X9XBK3_9PROT</name>
<dbReference type="GO" id="GO:0016874">
    <property type="term" value="F:ligase activity"/>
    <property type="evidence" value="ECO:0007669"/>
    <property type="project" value="UniProtKB-KW"/>
</dbReference>
<dbReference type="PROSITE" id="PS00867">
    <property type="entry name" value="CPSASE_2"/>
    <property type="match status" value="1"/>
</dbReference>
<dbReference type="SMART" id="SM00878">
    <property type="entry name" value="Biotin_carb_C"/>
    <property type="match status" value="1"/>
</dbReference>
<dbReference type="InterPro" id="IPR011054">
    <property type="entry name" value="Rudment_hybrid_motif"/>
</dbReference>
<dbReference type="SUPFAM" id="SSF52440">
    <property type="entry name" value="PreATP-grasp domain"/>
    <property type="match status" value="1"/>
</dbReference>
<dbReference type="FunFam" id="3.30.1490.20:FF:000003">
    <property type="entry name" value="acetyl-CoA carboxylase isoform X1"/>
    <property type="match status" value="1"/>
</dbReference>
<evidence type="ECO:0000256" key="4">
    <source>
        <dbReference type="ARBA" id="ARBA00023267"/>
    </source>
</evidence>
<dbReference type="InterPro" id="IPR011764">
    <property type="entry name" value="Biotin_carboxylation_dom"/>
</dbReference>
<dbReference type="Pfam" id="PF00289">
    <property type="entry name" value="Biotin_carb_N"/>
    <property type="match status" value="1"/>
</dbReference>
<dbReference type="InterPro" id="IPR016185">
    <property type="entry name" value="PreATP-grasp_dom_sf"/>
</dbReference>
<protein>
    <submittedName>
        <fullName evidence="8">ATP-grasp domain-containing protein</fullName>
    </submittedName>
</protein>
<proteinExistence type="predicted"/>
<dbReference type="InterPro" id="IPR050856">
    <property type="entry name" value="Biotin_carboxylase_complex"/>
</dbReference>
<dbReference type="PROSITE" id="PS50979">
    <property type="entry name" value="BC"/>
    <property type="match status" value="1"/>
</dbReference>
<dbReference type="Pfam" id="PF02785">
    <property type="entry name" value="Biotin_carb_C"/>
    <property type="match status" value="1"/>
</dbReference>
<dbReference type="PANTHER" id="PTHR18866:SF33">
    <property type="entry name" value="METHYLCROTONOYL-COA CARBOXYLASE SUBUNIT ALPHA, MITOCHONDRIAL-RELATED"/>
    <property type="match status" value="1"/>
</dbReference>
<dbReference type="InterPro" id="IPR005481">
    <property type="entry name" value="BC-like_N"/>
</dbReference>
<evidence type="ECO:0000256" key="3">
    <source>
        <dbReference type="ARBA" id="ARBA00022840"/>
    </source>
</evidence>
<keyword evidence="9" id="KW-1185">Reference proteome</keyword>
<dbReference type="InterPro" id="IPR005482">
    <property type="entry name" value="Biotin_COase_C"/>
</dbReference>
<evidence type="ECO:0000256" key="5">
    <source>
        <dbReference type="PROSITE-ProRule" id="PRU00409"/>
    </source>
</evidence>
<feature type="domain" description="Biotin carboxylation" evidence="7">
    <location>
        <begin position="1"/>
        <end position="451"/>
    </location>
</feature>